<keyword evidence="5 9" id="KW-0418">Kinase</keyword>
<feature type="binding site" evidence="9">
    <location>
        <position position="294"/>
    </location>
    <ligand>
        <name>ADP</name>
        <dbReference type="ChEBI" id="CHEBI:456216"/>
    </ligand>
</feature>
<protein>
    <recommendedName>
        <fullName evidence="9">Glycerol kinase</fullName>
        <ecNumber evidence="9">2.7.1.30</ecNumber>
    </recommendedName>
    <alternativeName>
        <fullName evidence="9">ATP:glycerol 3-phosphotransferase</fullName>
    </alternativeName>
    <alternativeName>
        <fullName evidence="9">Glycerokinase</fullName>
        <shortName evidence="9">GK</shortName>
    </alternativeName>
</protein>
<keyword evidence="7 9" id="KW-0067">ATP-binding</keyword>
<feature type="binding site" evidence="9">
    <location>
        <position position="441"/>
    </location>
    <ligand>
        <name>ADP</name>
        <dbReference type="ChEBI" id="CHEBI:456216"/>
    </ligand>
</feature>
<comment type="catalytic activity">
    <reaction evidence="8 9">
        <text>glycerol + ATP = sn-glycerol 3-phosphate + ADP + H(+)</text>
        <dbReference type="Rhea" id="RHEA:21644"/>
        <dbReference type="ChEBI" id="CHEBI:15378"/>
        <dbReference type="ChEBI" id="CHEBI:17754"/>
        <dbReference type="ChEBI" id="CHEBI:30616"/>
        <dbReference type="ChEBI" id="CHEBI:57597"/>
        <dbReference type="ChEBI" id="CHEBI:456216"/>
        <dbReference type="EC" id="2.7.1.30"/>
    </reaction>
</comment>
<evidence type="ECO:0000256" key="5">
    <source>
        <dbReference type="ARBA" id="ARBA00022777"/>
    </source>
</evidence>
<dbReference type="PIRSF" id="PIRSF000538">
    <property type="entry name" value="GlpK"/>
    <property type="match status" value="1"/>
</dbReference>
<proteinExistence type="inferred from homology"/>
<dbReference type="GO" id="GO:0006072">
    <property type="term" value="P:glycerol-3-phosphate metabolic process"/>
    <property type="evidence" value="ECO:0007669"/>
    <property type="project" value="InterPro"/>
</dbReference>
<comment type="similarity">
    <text evidence="2 9 10">Belongs to the FGGY kinase family.</text>
</comment>
<comment type="function">
    <text evidence="9">Key enzyme in the regulation of glycerol uptake and metabolism. Catalyzes the phosphorylation of glycerol to yield sn-glycerol 3-phosphate.</text>
</comment>
<dbReference type="GO" id="GO:0019563">
    <property type="term" value="P:glycerol catabolic process"/>
    <property type="evidence" value="ECO:0007669"/>
    <property type="project" value="UniProtKB-UniRule"/>
</dbReference>
<evidence type="ECO:0000256" key="6">
    <source>
        <dbReference type="ARBA" id="ARBA00022798"/>
    </source>
</evidence>
<feature type="binding site" evidence="9">
    <location>
        <position position="272"/>
    </location>
    <ligand>
        <name>sn-glycerol 3-phosphate</name>
        <dbReference type="ChEBI" id="CHEBI:57597"/>
    </ligand>
</feature>
<evidence type="ECO:0000256" key="10">
    <source>
        <dbReference type="RuleBase" id="RU003733"/>
    </source>
</evidence>
<dbReference type="InterPro" id="IPR018484">
    <property type="entry name" value="FGGY_N"/>
</dbReference>
<reference evidence="13" key="1">
    <citation type="submission" date="2006-03" db="EMBL/GenBank/DDBJ databases">
        <title>Complete sequence of Rhodopseudomonas palustris BisB18.</title>
        <authorList>
            <consortium name="US DOE Joint Genome Institute"/>
            <person name="Copeland A."/>
            <person name="Lucas S."/>
            <person name="Lapidus A."/>
            <person name="Barry K."/>
            <person name="Detter J.C."/>
            <person name="Glavina del Rio T."/>
            <person name="Hammon N."/>
            <person name="Israni S."/>
            <person name="Dalin E."/>
            <person name="Tice H."/>
            <person name="Pitluck S."/>
            <person name="Chain P."/>
            <person name="Malfatti S."/>
            <person name="Shin M."/>
            <person name="Vergez L."/>
            <person name="Schmutz J."/>
            <person name="Larimer F."/>
            <person name="Land M."/>
            <person name="Hauser L."/>
            <person name="Pelletier D.A."/>
            <person name="Kyrpides N."/>
            <person name="Anderson I."/>
            <person name="Oda Y."/>
            <person name="Harwood C.S."/>
            <person name="Richardson P."/>
        </authorList>
    </citation>
    <scope>NUCLEOTIDE SEQUENCE [LARGE SCALE GENOMIC DNA]</scope>
    <source>
        <strain evidence="13">BisB18</strain>
    </source>
</reference>
<feature type="binding site" evidence="9">
    <location>
        <position position="294"/>
    </location>
    <ligand>
        <name>ATP</name>
        <dbReference type="ChEBI" id="CHEBI:30616"/>
    </ligand>
</feature>
<dbReference type="CDD" id="cd07786">
    <property type="entry name" value="FGGY_EcGK_like"/>
    <property type="match status" value="1"/>
</dbReference>
<feature type="binding site" evidence="9">
    <location>
        <position position="163"/>
    </location>
    <ligand>
        <name>glycerol</name>
        <dbReference type="ChEBI" id="CHEBI:17754"/>
    </ligand>
</feature>
<dbReference type="GO" id="GO:0004370">
    <property type="term" value="F:glycerol kinase activity"/>
    <property type="evidence" value="ECO:0007669"/>
    <property type="project" value="UniProtKB-UniRule"/>
</dbReference>
<dbReference type="AlphaFoldDB" id="Q216A1"/>
<evidence type="ECO:0000256" key="8">
    <source>
        <dbReference type="ARBA" id="ARBA00052101"/>
    </source>
</evidence>
<feature type="binding site" evidence="9">
    <location>
        <position position="45"/>
    </location>
    <ligand>
        <name>ADP</name>
        <dbReference type="ChEBI" id="CHEBI:456216"/>
    </ligand>
</feature>
<dbReference type="Gene3D" id="3.30.420.40">
    <property type="match status" value="2"/>
</dbReference>
<dbReference type="PANTHER" id="PTHR10196:SF78">
    <property type="entry name" value="GLYCEROL KINASE"/>
    <property type="match status" value="1"/>
</dbReference>
<evidence type="ECO:0000256" key="9">
    <source>
        <dbReference type="HAMAP-Rule" id="MF_00186"/>
    </source>
</evidence>
<evidence type="ECO:0000259" key="12">
    <source>
        <dbReference type="Pfam" id="PF02782"/>
    </source>
</evidence>
<dbReference type="PANTHER" id="PTHR10196">
    <property type="entry name" value="SUGAR KINASE"/>
    <property type="match status" value="1"/>
</dbReference>
<feature type="binding site" evidence="9">
    <location>
        <position position="441"/>
    </location>
    <ligand>
        <name>ATP</name>
        <dbReference type="ChEBI" id="CHEBI:30616"/>
    </ligand>
</feature>
<keyword evidence="4 9" id="KW-0547">Nucleotide-binding</keyword>
<dbReference type="HAMAP" id="MF_00186">
    <property type="entry name" value="Glycerol_kin"/>
    <property type="match status" value="1"/>
</dbReference>
<feature type="domain" description="Carbohydrate kinase FGGY N-terminal" evidence="11">
    <location>
        <begin position="33"/>
        <end position="279"/>
    </location>
</feature>
<dbReference type="FunFam" id="3.30.420.40:FF:000007">
    <property type="entry name" value="Glycerol kinase"/>
    <property type="match status" value="1"/>
</dbReference>
<feature type="binding site" evidence="9">
    <location>
        <position position="341"/>
    </location>
    <ligand>
        <name>ATP</name>
        <dbReference type="ChEBI" id="CHEBI:30616"/>
    </ligand>
</feature>
<dbReference type="PROSITE" id="PS00933">
    <property type="entry name" value="FGGY_KINASES_1"/>
    <property type="match status" value="1"/>
</dbReference>
<dbReference type="NCBIfam" id="NF000756">
    <property type="entry name" value="PRK00047.1"/>
    <property type="match status" value="1"/>
</dbReference>
<dbReference type="eggNOG" id="COG0554">
    <property type="taxonomic scope" value="Bacteria"/>
</dbReference>
<dbReference type="GO" id="GO:0005524">
    <property type="term" value="F:ATP binding"/>
    <property type="evidence" value="ECO:0007669"/>
    <property type="project" value="UniProtKB-UniRule"/>
</dbReference>
<keyword evidence="6 9" id="KW-0319">Glycerol metabolism</keyword>
<evidence type="ECO:0000256" key="4">
    <source>
        <dbReference type="ARBA" id="ARBA00022741"/>
    </source>
</evidence>
<name>Q216A1_RHOPB</name>
<dbReference type="STRING" id="316056.RPC_2231"/>
<sequence length="529" mass="56939">MRCDSLLPILTSCAQSAAVDAPSLASRKNAMSYVLAIDQGTTSSRAIVFRQDISIAAQAQQEFPQHFPASGWVEHEPEDIWVSTLTTCRAALAQAGLSASDIAAIGITNQRETTVVWDRATGQAVHRAIVWQDRRTAAACAQLKADGHEPMVAAKTGLIVDPYFSGTKVAWILDHVPGARARAERGELLFGTVDCYLLWRLTGGKIHATDATNASRTLLFNIHTGQWDDELLALLGVPRSMLPEVRDSSHHFGDSEPDLFGGAIAIRGIAGDQQAATIGQACFAPGMMKSTYGTGCFALLNTGAVAVKSQHQLLTTIAYQLNGVRTYALEGSIFVAGSAVQWLRDGLHIIDHASETGPLADKSDSLQSVYLVPAFVGLGAPYWNPRVRGALFGLTRNTGPAELAHAALESVCYQTYDLWAAMRADWPDADEASIVLRVDGGMTASDWTMQRLADLLDAPVDRPMIAETTALGAGYLAGLSAGIFPEPQQFADNWRLQHRFRPVMSKATRARKLKGWAAAVRGLLASDDE</sequence>
<dbReference type="Pfam" id="PF02782">
    <property type="entry name" value="FGGY_C"/>
    <property type="match status" value="1"/>
</dbReference>
<feature type="binding site" evidence="9">
    <location>
        <position position="337"/>
    </location>
    <ligand>
        <name>ATP</name>
        <dbReference type="ChEBI" id="CHEBI:30616"/>
    </ligand>
</feature>
<dbReference type="FunFam" id="3.30.420.40:FF:000008">
    <property type="entry name" value="Glycerol kinase"/>
    <property type="match status" value="1"/>
</dbReference>
<dbReference type="KEGG" id="rpc:RPC_2231"/>
<feature type="domain" description="Carbohydrate kinase FGGY C-terminal" evidence="12">
    <location>
        <begin position="289"/>
        <end position="480"/>
    </location>
</feature>
<feature type="binding site" evidence="9">
    <location>
        <position position="111"/>
    </location>
    <ligand>
        <name>sn-glycerol 3-phosphate</name>
        <dbReference type="ChEBI" id="CHEBI:57597"/>
    </ligand>
</feature>
<dbReference type="InterPro" id="IPR018483">
    <property type="entry name" value="Carb_kinase_FGGY_CS"/>
</dbReference>
<feature type="binding site" evidence="9">
    <location>
        <position position="112"/>
    </location>
    <ligand>
        <name>glycerol</name>
        <dbReference type="ChEBI" id="CHEBI:17754"/>
    </ligand>
</feature>
<dbReference type="SUPFAM" id="SSF53067">
    <property type="entry name" value="Actin-like ATPase domain"/>
    <property type="match status" value="2"/>
</dbReference>
<feature type="binding site" evidence="9">
    <location>
        <position position="111"/>
    </location>
    <ligand>
        <name>glycerol</name>
        <dbReference type="ChEBI" id="CHEBI:17754"/>
    </ligand>
</feature>
<dbReference type="GO" id="GO:0005829">
    <property type="term" value="C:cytosol"/>
    <property type="evidence" value="ECO:0007669"/>
    <property type="project" value="TreeGrafter"/>
</dbReference>
<feature type="binding site" evidence="9">
    <location>
        <position position="163"/>
    </location>
    <ligand>
        <name>sn-glycerol 3-phosphate</name>
        <dbReference type="ChEBI" id="CHEBI:57597"/>
    </ligand>
</feature>
<accession>Q216A1</accession>
<comment type="pathway">
    <text evidence="1 9">Polyol metabolism; glycerol degradation via glycerol kinase pathway; sn-glycerol 3-phosphate from glycerol: step 1/1.</text>
</comment>
<feature type="binding site" evidence="9">
    <location>
        <position position="43"/>
    </location>
    <ligand>
        <name>ATP</name>
        <dbReference type="ChEBI" id="CHEBI:30616"/>
    </ligand>
</feature>
<feature type="binding site" evidence="9">
    <location>
        <position position="41"/>
    </location>
    <ligand>
        <name>sn-glycerol 3-phosphate</name>
        <dbReference type="ChEBI" id="CHEBI:57597"/>
    </ligand>
</feature>
<gene>
    <name evidence="9" type="primary">glpK</name>
    <name evidence="13" type="ordered locus">RPC_2231</name>
</gene>
<evidence type="ECO:0000256" key="1">
    <source>
        <dbReference type="ARBA" id="ARBA00005190"/>
    </source>
</evidence>
<evidence type="ECO:0000256" key="2">
    <source>
        <dbReference type="ARBA" id="ARBA00009156"/>
    </source>
</evidence>
<dbReference type="UniPathway" id="UPA00618">
    <property type="reaction ID" value="UER00672"/>
</dbReference>
<dbReference type="EC" id="2.7.1.30" evidence="9"/>
<evidence type="ECO:0000259" key="11">
    <source>
        <dbReference type="Pfam" id="PF00370"/>
    </source>
</evidence>
<dbReference type="InterPro" id="IPR043129">
    <property type="entry name" value="ATPase_NBD"/>
</dbReference>
<evidence type="ECO:0000256" key="3">
    <source>
        <dbReference type="ARBA" id="ARBA00022679"/>
    </source>
</evidence>
<dbReference type="NCBIfam" id="TIGR01311">
    <property type="entry name" value="glycerol_kin"/>
    <property type="match status" value="1"/>
</dbReference>
<dbReference type="EMBL" id="CP000301">
    <property type="protein sequence ID" value="ABD87785.1"/>
    <property type="molecule type" value="Genomic_DNA"/>
</dbReference>
<comment type="activity regulation">
    <text evidence="9">Inhibited by fructose 1,6-bisphosphate (FBP).</text>
</comment>
<dbReference type="InterPro" id="IPR000577">
    <property type="entry name" value="Carb_kinase_FGGY"/>
</dbReference>
<feature type="binding site" evidence="9">
    <location>
        <position position="42"/>
    </location>
    <ligand>
        <name>ATP</name>
        <dbReference type="ChEBI" id="CHEBI:30616"/>
    </ligand>
</feature>
<dbReference type="Pfam" id="PF00370">
    <property type="entry name" value="FGGY_N"/>
    <property type="match status" value="1"/>
</dbReference>
<feature type="binding site" evidence="9">
    <location>
        <position position="41"/>
    </location>
    <ligand>
        <name>ADP</name>
        <dbReference type="ChEBI" id="CHEBI:456216"/>
    </ligand>
</feature>
<evidence type="ECO:0000256" key="7">
    <source>
        <dbReference type="ARBA" id="ARBA00022840"/>
    </source>
</evidence>
<feature type="binding site" evidence="9">
    <location>
        <position position="273"/>
    </location>
    <ligand>
        <name>glycerol</name>
        <dbReference type="ChEBI" id="CHEBI:17754"/>
    </ligand>
</feature>
<dbReference type="InterPro" id="IPR018485">
    <property type="entry name" value="FGGY_C"/>
</dbReference>
<feature type="binding site" evidence="9">
    <location>
        <position position="272"/>
    </location>
    <ligand>
        <name>glycerol</name>
        <dbReference type="ChEBI" id="CHEBI:17754"/>
    </ligand>
</feature>
<evidence type="ECO:0000313" key="13">
    <source>
        <dbReference type="EMBL" id="ABD87785.1"/>
    </source>
</evidence>
<dbReference type="HOGENOM" id="CLU_009281_2_3_5"/>
<feature type="binding site" evidence="9">
    <location>
        <position position="337"/>
    </location>
    <ligand>
        <name>ADP</name>
        <dbReference type="ChEBI" id="CHEBI:456216"/>
    </ligand>
</feature>
<dbReference type="InterPro" id="IPR005999">
    <property type="entry name" value="Glycerol_kin"/>
</dbReference>
<keyword evidence="3 9" id="KW-0808">Transferase</keyword>
<organism evidence="13">
    <name type="scientific">Rhodopseudomonas palustris (strain BisB18)</name>
    <dbReference type="NCBI Taxonomy" id="316056"/>
    <lineage>
        <taxon>Bacteria</taxon>
        <taxon>Pseudomonadati</taxon>
        <taxon>Pseudomonadota</taxon>
        <taxon>Alphaproteobacteria</taxon>
        <taxon>Hyphomicrobiales</taxon>
        <taxon>Nitrobacteraceae</taxon>
        <taxon>Rhodopseudomonas</taxon>
    </lineage>
</organism>
<feature type="binding site" evidence="9">
    <location>
        <position position="41"/>
    </location>
    <ligand>
        <name>ATP</name>
        <dbReference type="ChEBI" id="CHEBI:30616"/>
    </ligand>
</feature>
<dbReference type="PROSITE" id="PS00445">
    <property type="entry name" value="FGGY_KINASES_2"/>
    <property type="match status" value="1"/>
</dbReference>
<feature type="binding site" evidence="9">
    <location>
        <position position="112"/>
    </location>
    <ligand>
        <name>sn-glycerol 3-phosphate</name>
        <dbReference type="ChEBI" id="CHEBI:57597"/>
    </ligand>
</feature>
<comment type="caution">
    <text evidence="9">Lacks conserved residue(s) required for the propagation of feature annotation.</text>
</comment>